<dbReference type="Pfam" id="PF13642">
    <property type="entry name" value="DUF4144"/>
    <property type="match status" value="1"/>
</dbReference>
<dbReference type="EMBL" id="FOGB01000009">
    <property type="protein sequence ID" value="SEQ86469.1"/>
    <property type="molecule type" value="Genomic_DNA"/>
</dbReference>
<name>A0A1H9JI56_9GAMM</name>
<dbReference type="Proteomes" id="UP000198749">
    <property type="component" value="Unassembled WGS sequence"/>
</dbReference>
<dbReference type="InterPro" id="IPR025284">
    <property type="entry name" value="DUF4144"/>
</dbReference>
<organism evidence="1 2">
    <name type="scientific">Amphritea atlantica</name>
    <dbReference type="NCBI Taxonomy" id="355243"/>
    <lineage>
        <taxon>Bacteria</taxon>
        <taxon>Pseudomonadati</taxon>
        <taxon>Pseudomonadota</taxon>
        <taxon>Gammaproteobacteria</taxon>
        <taxon>Oceanospirillales</taxon>
        <taxon>Oceanospirillaceae</taxon>
        <taxon>Amphritea</taxon>
    </lineage>
</organism>
<accession>A0A1H9JI56</accession>
<dbReference type="Gene3D" id="2.40.10.320">
    <property type="entry name" value="Uncharacterised protein PF13642 yp_926445, N-terminal domain"/>
    <property type="match status" value="1"/>
</dbReference>
<dbReference type="Gene3D" id="1.10.8.650">
    <property type="entry name" value="Uncharacterised protein PF13642 yp_926445, C-terminal domain"/>
    <property type="match status" value="1"/>
</dbReference>
<dbReference type="OrthoDB" id="5771593at2"/>
<proteinExistence type="predicted"/>
<gene>
    <name evidence="1" type="ORF">SAMN03080615_03031</name>
</gene>
<sequence length="111" mass="12363">MVRWPAIIKYEGDSELTFVSGLSEWECDADLHFFSYEEGDALIDSEGVIYALDKREADCIKPRATGGSFNKEEILEIIKEHFSAIGECCVSKFSISTISEGVAVVGKFEEK</sequence>
<keyword evidence="2" id="KW-1185">Reference proteome</keyword>
<evidence type="ECO:0000313" key="2">
    <source>
        <dbReference type="Proteomes" id="UP000198749"/>
    </source>
</evidence>
<protein>
    <submittedName>
        <fullName evidence="1">Uncharacterized protein</fullName>
    </submittedName>
</protein>
<evidence type="ECO:0000313" key="1">
    <source>
        <dbReference type="EMBL" id="SEQ86469.1"/>
    </source>
</evidence>
<dbReference type="AlphaFoldDB" id="A0A1H9JI56"/>
<dbReference type="RefSeq" id="WP_091359989.1">
    <property type="nucleotide sequence ID" value="NZ_AP025284.1"/>
</dbReference>
<reference evidence="2" key="1">
    <citation type="submission" date="2016-10" db="EMBL/GenBank/DDBJ databases">
        <authorList>
            <person name="Varghese N."/>
            <person name="Submissions S."/>
        </authorList>
    </citation>
    <scope>NUCLEOTIDE SEQUENCE [LARGE SCALE GENOMIC DNA]</scope>
    <source>
        <strain evidence="2">DSM 18887</strain>
    </source>
</reference>